<evidence type="ECO:0000313" key="12">
    <source>
        <dbReference type="EMBL" id="TDG67591.1"/>
    </source>
</evidence>
<evidence type="ECO:0000256" key="9">
    <source>
        <dbReference type="HAMAP-Rule" id="MF_01987"/>
    </source>
</evidence>
<feature type="binding site" evidence="9">
    <location>
        <begin position="223"/>
        <end position="228"/>
    </location>
    <ligand>
        <name>ATP</name>
        <dbReference type="ChEBI" id="CHEBI:30616"/>
    </ligand>
</feature>
<dbReference type="InterPro" id="IPR029056">
    <property type="entry name" value="Ribokinase-like"/>
</dbReference>
<comment type="activity regulation">
    <text evidence="9">Activated by a monovalent cation that binds near, but not in, the active site. The most likely occupant of the site in vivo is potassium. Ion binding induces a conformational change that may alter substrate affinity.</text>
</comment>
<evidence type="ECO:0000256" key="6">
    <source>
        <dbReference type="ARBA" id="ARBA00022842"/>
    </source>
</evidence>
<feature type="binding site" evidence="9">
    <location>
        <position position="141"/>
    </location>
    <ligand>
        <name>substrate</name>
    </ligand>
</feature>
<keyword evidence="1 9" id="KW-0808">Transferase</keyword>
<dbReference type="GO" id="GO:0005524">
    <property type="term" value="F:ATP binding"/>
    <property type="evidence" value="ECO:0007669"/>
    <property type="project" value="UniProtKB-UniRule"/>
</dbReference>
<evidence type="ECO:0000256" key="1">
    <source>
        <dbReference type="ARBA" id="ARBA00022679"/>
    </source>
</evidence>
<keyword evidence="2 9" id="KW-0479">Metal-binding</keyword>
<dbReference type="InterPro" id="IPR002139">
    <property type="entry name" value="Ribo/fructo_kinase"/>
</dbReference>
<dbReference type="GO" id="GO:0019303">
    <property type="term" value="P:D-ribose catabolic process"/>
    <property type="evidence" value="ECO:0007669"/>
    <property type="project" value="UniProtKB-UniRule"/>
</dbReference>
<protein>
    <recommendedName>
        <fullName evidence="9 10">Ribokinase</fullName>
        <shortName evidence="9">RK</shortName>
        <ecNumber evidence="9 10">2.7.1.15</ecNumber>
    </recommendedName>
</protein>
<reference evidence="12 13" key="1">
    <citation type="journal article" date="2019" name="Appl. Microbiol. Biotechnol.">
        <title>Uncovering carbohydrate metabolism through a genotype-phenotype association study of 56 lactic acid bacteria genomes.</title>
        <authorList>
            <person name="Buron-Moles G."/>
            <person name="Chailyan A."/>
            <person name="Dolejs I."/>
            <person name="Forster J."/>
            <person name="Miks M.H."/>
        </authorList>
    </citation>
    <scope>NUCLEOTIDE SEQUENCE [LARGE SCALE GENOMIC DNA]</scope>
    <source>
        <strain evidence="12 13">ATCC 700006</strain>
    </source>
</reference>
<dbReference type="AlphaFoldDB" id="A0A4R5N700"/>
<dbReference type="UniPathway" id="UPA00916">
    <property type="reaction ID" value="UER00889"/>
</dbReference>
<dbReference type="NCBIfam" id="TIGR02152">
    <property type="entry name" value="D_ribokin_bact"/>
    <property type="match status" value="1"/>
</dbReference>
<evidence type="ECO:0000259" key="11">
    <source>
        <dbReference type="Pfam" id="PF00294"/>
    </source>
</evidence>
<evidence type="ECO:0000256" key="3">
    <source>
        <dbReference type="ARBA" id="ARBA00022741"/>
    </source>
</evidence>
<feature type="domain" description="Carbohydrate kinase PfkB" evidence="11">
    <location>
        <begin position="3"/>
        <end position="298"/>
    </location>
</feature>
<sequence length="312" mass="32595">MLKNIVVLGSLNVDNILKMPRMPFEGETMALQDVTTAPGGKGANQAVAAARQGANVFFVGAVGNDTNGQFMKTTLLTNGVNVDQVAVKSDVPTGSAYIMLQENGANTIMIHGGANQALTLDHVEAARDIIAKADILVAQFEVPLAVITAAFAMAKAYNVQTILNPAPAVYSITPELAALTDVIVPNETEAQLLSGIKVIPDEGVLNRVADKLLATGVPRVIITLGGAGSFVAEGTKRWFVDPVKVLAQDTTAAGDTFIGTLANVLNKDFTNIDASVTRATYASALAVTRAGAIPSIPTYEEVDNFNDTATKL</sequence>
<dbReference type="InterPro" id="IPR011611">
    <property type="entry name" value="PfkB_dom"/>
</dbReference>
<keyword evidence="7 9" id="KW-0630">Potassium</keyword>
<dbReference type="GO" id="GO:0004747">
    <property type="term" value="F:ribokinase activity"/>
    <property type="evidence" value="ECO:0007669"/>
    <property type="project" value="UniProtKB-UniRule"/>
</dbReference>
<evidence type="ECO:0000313" key="13">
    <source>
        <dbReference type="Proteomes" id="UP000295681"/>
    </source>
</evidence>
<feature type="active site" description="Proton acceptor" evidence="9">
    <location>
        <position position="255"/>
    </location>
</feature>
<feature type="binding site" evidence="9">
    <location>
        <begin position="254"/>
        <end position="255"/>
    </location>
    <ligand>
        <name>ATP</name>
        <dbReference type="ChEBI" id="CHEBI:30616"/>
    </ligand>
</feature>
<comment type="similarity">
    <text evidence="9">Belongs to the carbohydrate kinase PfkB family. Ribokinase subfamily.</text>
</comment>
<comment type="function">
    <text evidence="9">Catalyzes the phosphorylation of ribose at O-5 in a reaction requiring ATP and magnesium. The resulting D-ribose-5-phosphate can then be used either for sythesis of nucleotides, histidine, and tryptophan, or as a component of the pentose phosphate pathway.</text>
</comment>
<dbReference type="EC" id="2.7.1.15" evidence="9 10"/>
<dbReference type="PRINTS" id="PR00990">
    <property type="entry name" value="RIBOKINASE"/>
</dbReference>
<evidence type="ECO:0000256" key="10">
    <source>
        <dbReference type="NCBIfam" id="TIGR02152"/>
    </source>
</evidence>
<dbReference type="CDD" id="cd01174">
    <property type="entry name" value="ribokinase"/>
    <property type="match status" value="1"/>
</dbReference>
<comment type="caution">
    <text evidence="12">The sequence shown here is derived from an EMBL/GenBank/DDBJ whole genome shotgun (WGS) entry which is preliminary data.</text>
</comment>
<dbReference type="PANTHER" id="PTHR10584">
    <property type="entry name" value="SUGAR KINASE"/>
    <property type="match status" value="1"/>
</dbReference>
<keyword evidence="9" id="KW-0963">Cytoplasm</keyword>
<dbReference type="SUPFAM" id="SSF53613">
    <property type="entry name" value="Ribokinase-like"/>
    <property type="match status" value="1"/>
</dbReference>
<comment type="cofactor">
    <cofactor evidence="9">
        <name>Mg(2+)</name>
        <dbReference type="ChEBI" id="CHEBI:18420"/>
    </cofactor>
    <text evidence="9">Requires a divalent cation, most likely magnesium in vivo, as an electrophilic catalyst to aid phosphoryl group transfer. It is the chelate of the metal and the nucleotide that is the actual substrate.</text>
</comment>
<feature type="binding site" evidence="9">
    <location>
        <position position="255"/>
    </location>
    <ligand>
        <name>substrate</name>
    </ligand>
</feature>
<feature type="binding site" evidence="9">
    <location>
        <position position="289"/>
    </location>
    <ligand>
        <name>K(+)</name>
        <dbReference type="ChEBI" id="CHEBI:29103"/>
    </ligand>
</feature>
<name>A0A4R5N700_9LACO</name>
<feature type="binding site" evidence="9">
    <location>
        <position position="251"/>
    </location>
    <ligand>
        <name>K(+)</name>
        <dbReference type="ChEBI" id="CHEBI:29103"/>
    </ligand>
</feature>
<dbReference type="InterPro" id="IPR011877">
    <property type="entry name" value="Ribokinase"/>
</dbReference>
<dbReference type="Pfam" id="PF00294">
    <property type="entry name" value="PfkB"/>
    <property type="match status" value="1"/>
</dbReference>
<feature type="binding site" evidence="9">
    <location>
        <position position="186"/>
    </location>
    <ligand>
        <name>ATP</name>
        <dbReference type="ChEBI" id="CHEBI:30616"/>
    </ligand>
</feature>
<dbReference type="Gene3D" id="3.40.1190.20">
    <property type="match status" value="1"/>
</dbReference>
<feature type="binding site" evidence="9">
    <location>
        <begin position="40"/>
        <end position="44"/>
    </location>
    <ligand>
        <name>substrate</name>
    </ligand>
</feature>
<accession>A0A4R5N700</accession>
<organism evidence="12 13">
    <name type="scientific">Leuconostoc fallax</name>
    <dbReference type="NCBI Taxonomy" id="1251"/>
    <lineage>
        <taxon>Bacteria</taxon>
        <taxon>Bacillati</taxon>
        <taxon>Bacillota</taxon>
        <taxon>Bacilli</taxon>
        <taxon>Lactobacillales</taxon>
        <taxon>Lactobacillaceae</taxon>
        <taxon>Leuconostoc</taxon>
    </lineage>
</organism>
<keyword evidence="13" id="KW-1185">Reference proteome</keyword>
<keyword evidence="3 9" id="KW-0547">Nucleotide-binding</keyword>
<evidence type="ECO:0000256" key="2">
    <source>
        <dbReference type="ARBA" id="ARBA00022723"/>
    </source>
</evidence>
<keyword evidence="8 9" id="KW-0119">Carbohydrate metabolism</keyword>
<dbReference type="EMBL" id="PUFI01000015">
    <property type="protein sequence ID" value="TDG67591.1"/>
    <property type="molecule type" value="Genomic_DNA"/>
</dbReference>
<proteinExistence type="inferred from homology"/>
<feature type="binding site" evidence="9">
    <location>
        <begin position="12"/>
        <end position="14"/>
    </location>
    <ligand>
        <name>substrate</name>
    </ligand>
</feature>
<gene>
    <name evidence="9" type="primary">rbsK</name>
    <name evidence="12" type="ORF">C5L23_001390</name>
</gene>
<dbReference type="GO" id="GO:0005829">
    <property type="term" value="C:cytosol"/>
    <property type="evidence" value="ECO:0007669"/>
    <property type="project" value="TreeGrafter"/>
</dbReference>
<evidence type="ECO:0000256" key="4">
    <source>
        <dbReference type="ARBA" id="ARBA00022777"/>
    </source>
</evidence>
<comment type="catalytic activity">
    <reaction evidence="9">
        <text>D-ribose + ATP = D-ribose 5-phosphate + ADP + H(+)</text>
        <dbReference type="Rhea" id="RHEA:13697"/>
        <dbReference type="ChEBI" id="CHEBI:15378"/>
        <dbReference type="ChEBI" id="CHEBI:30616"/>
        <dbReference type="ChEBI" id="CHEBI:47013"/>
        <dbReference type="ChEBI" id="CHEBI:78346"/>
        <dbReference type="ChEBI" id="CHEBI:456216"/>
        <dbReference type="EC" id="2.7.1.15"/>
    </reaction>
</comment>
<keyword evidence="6 9" id="KW-0460">Magnesium</keyword>
<evidence type="ECO:0000256" key="5">
    <source>
        <dbReference type="ARBA" id="ARBA00022840"/>
    </source>
</evidence>
<feature type="binding site" evidence="9">
    <location>
        <position position="286"/>
    </location>
    <ligand>
        <name>K(+)</name>
        <dbReference type="ChEBI" id="CHEBI:29103"/>
    </ligand>
</feature>
<dbReference type="HAMAP" id="MF_01987">
    <property type="entry name" value="Ribokinase"/>
    <property type="match status" value="1"/>
</dbReference>
<keyword evidence="4 9" id="KW-0418">Kinase</keyword>
<feature type="binding site" evidence="9">
    <location>
        <position position="291"/>
    </location>
    <ligand>
        <name>K(+)</name>
        <dbReference type="ChEBI" id="CHEBI:29103"/>
    </ligand>
</feature>
<dbReference type="STRING" id="907931.GCA_000165675_00731"/>
<evidence type="ECO:0000256" key="7">
    <source>
        <dbReference type="ARBA" id="ARBA00022958"/>
    </source>
</evidence>
<feature type="binding site" evidence="9">
    <location>
        <position position="295"/>
    </location>
    <ligand>
        <name>K(+)</name>
        <dbReference type="ChEBI" id="CHEBI:29103"/>
    </ligand>
</feature>
<dbReference type="GO" id="GO:0046872">
    <property type="term" value="F:metal ion binding"/>
    <property type="evidence" value="ECO:0007669"/>
    <property type="project" value="UniProtKB-KW"/>
</dbReference>
<dbReference type="RefSeq" id="WP_010008029.1">
    <property type="nucleotide sequence ID" value="NZ_JAGYGP010000001.1"/>
</dbReference>
<dbReference type="PANTHER" id="PTHR10584:SF166">
    <property type="entry name" value="RIBOKINASE"/>
    <property type="match status" value="1"/>
</dbReference>
<comment type="pathway">
    <text evidence="9">Carbohydrate metabolism; D-ribose degradation; D-ribose 5-phosphate from beta-D-ribopyranose: step 2/2.</text>
</comment>
<comment type="subunit">
    <text evidence="9">Homodimer.</text>
</comment>
<comment type="caution">
    <text evidence="9">Lacks conserved residue(s) required for the propagation of feature annotation.</text>
</comment>
<comment type="subcellular location">
    <subcellularLocation>
        <location evidence="9">Cytoplasm</location>
    </subcellularLocation>
</comment>
<evidence type="ECO:0000256" key="8">
    <source>
        <dbReference type="ARBA" id="ARBA00023277"/>
    </source>
</evidence>
<dbReference type="Proteomes" id="UP000295681">
    <property type="component" value="Unassembled WGS sequence"/>
</dbReference>
<keyword evidence="5 9" id="KW-0067">ATP-binding</keyword>
<feature type="binding site" evidence="9">
    <location>
        <position position="249"/>
    </location>
    <ligand>
        <name>K(+)</name>
        <dbReference type="ChEBI" id="CHEBI:29103"/>
    </ligand>
</feature>